<gene>
    <name evidence="1" type="ORF">DES52_104109</name>
</gene>
<keyword evidence="2" id="KW-1185">Reference proteome</keyword>
<dbReference type="Pfam" id="PF20461">
    <property type="entry name" value="DUF6714"/>
    <property type="match status" value="1"/>
</dbReference>
<evidence type="ECO:0000313" key="1">
    <source>
        <dbReference type="EMBL" id="PYE54838.1"/>
    </source>
</evidence>
<dbReference type="AlphaFoldDB" id="A0A318S9E1"/>
<comment type="caution">
    <text evidence="1">The sequence shown here is derived from an EMBL/GenBank/DDBJ whole genome shotgun (WGS) entry which is preliminary data.</text>
</comment>
<reference evidence="1 2" key="1">
    <citation type="submission" date="2018-06" db="EMBL/GenBank/DDBJ databases">
        <title>Genomic Encyclopedia of Type Strains, Phase IV (KMG-IV): sequencing the most valuable type-strain genomes for metagenomic binning, comparative biology and taxonomic classification.</title>
        <authorList>
            <person name="Goeker M."/>
        </authorList>
    </citation>
    <scope>NUCLEOTIDE SEQUENCE [LARGE SCALE GENOMIC DNA]</scope>
    <source>
        <strain evidence="1 2">DSM 18048</strain>
    </source>
</reference>
<name>A0A318S9E1_9DEIO</name>
<dbReference type="OrthoDB" id="70869at2"/>
<dbReference type="EMBL" id="QJSX01000004">
    <property type="protein sequence ID" value="PYE54838.1"/>
    <property type="molecule type" value="Genomic_DNA"/>
</dbReference>
<organism evidence="1 2">
    <name type="scientific">Deinococcus yavapaiensis KR-236</name>
    <dbReference type="NCBI Taxonomy" id="694435"/>
    <lineage>
        <taxon>Bacteria</taxon>
        <taxon>Thermotogati</taxon>
        <taxon>Deinococcota</taxon>
        <taxon>Deinococci</taxon>
        <taxon>Deinococcales</taxon>
        <taxon>Deinococcaceae</taxon>
        <taxon>Deinococcus</taxon>
    </lineage>
</organism>
<dbReference type="InterPro" id="IPR046560">
    <property type="entry name" value="DUF6714"/>
</dbReference>
<sequence length="168" mass="19375">MTDVTRQHLLASIRRAFDDVTLGDGVTLSEARVIDRYGDEAARRAAREQDWQGPWWDLPAQDIDFYSPFSFLDEVGFAYYLPAYLTRSLRHEPMLACSAFEAVMHALSPDPWYDLKARRFERLTDSQASAVLAFVEFAEAHDDDADCWANLYTDVWAYWAERARQPSP</sequence>
<dbReference type="Proteomes" id="UP000248326">
    <property type="component" value="Unassembled WGS sequence"/>
</dbReference>
<evidence type="ECO:0000313" key="2">
    <source>
        <dbReference type="Proteomes" id="UP000248326"/>
    </source>
</evidence>
<protein>
    <submittedName>
        <fullName evidence="1">Uncharacterized protein</fullName>
    </submittedName>
</protein>
<proteinExistence type="predicted"/>
<accession>A0A318S9E1</accession>
<dbReference type="RefSeq" id="WP_110885957.1">
    <property type="nucleotide sequence ID" value="NZ_QJSX01000004.1"/>
</dbReference>